<dbReference type="InterPro" id="IPR029058">
    <property type="entry name" value="AB_hydrolase_fold"/>
</dbReference>
<dbReference type="GO" id="GO:0051792">
    <property type="term" value="P:medium-chain fatty acid biosynthetic process"/>
    <property type="evidence" value="ECO:0007669"/>
    <property type="project" value="TreeGrafter"/>
</dbReference>
<feature type="domain" description="Glyoxalase/fosfomycin resistance/dioxygenase" evidence="5">
    <location>
        <begin position="33"/>
        <end position="63"/>
    </location>
</feature>
<dbReference type="InterPro" id="IPR000073">
    <property type="entry name" value="AB_hydrolase_1"/>
</dbReference>
<comment type="subcellular location">
    <subcellularLocation>
        <location evidence="1">Membrane</location>
        <topology evidence="1">Single-pass type II membrane protein</topology>
    </subcellularLocation>
</comment>
<dbReference type="GO" id="GO:0097524">
    <property type="term" value="C:sperm plasma membrane"/>
    <property type="evidence" value="ECO:0007669"/>
    <property type="project" value="TreeGrafter"/>
</dbReference>
<gene>
    <name evidence="6" type="ORF">OCTVUL_1B023781</name>
</gene>
<dbReference type="InterPro" id="IPR050960">
    <property type="entry name" value="AB_hydrolase_4_sf"/>
</dbReference>
<dbReference type="GO" id="GO:0036126">
    <property type="term" value="C:sperm flagellum"/>
    <property type="evidence" value="ECO:0007669"/>
    <property type="project" value="TreeGrafter"/>
</dbReference>
<dbReference type="Gene3D" id="3.40.50.1820">
    <property type="entry name" value="alpha/beta hydrolase"/>
    <property type="match status" value="1"/>
</dbReference>
<comment type="similarity">
    <text evidence="2">Belongs to the AB hydrolase superfamily. AB hydrolase 4 family.</text>
</comment>
<accession>A0AA36FD35</accession>
<evidence type="ECO:0000256" key="1">
    <source>
        <dbReference type="ARBA" id="ARBA00004606"/>
    </source>
</evidence>
<dbReference type="AlphaFoldDB" id="A0AA36FD35"/>
<evidence type="ECO:0008006" key="8">
    <source>
        <dbReference type="Google" id="ProtNLM"/>
    </source>
</evidence>
<evidence type="ECO:0000256" key="3">
    <source>
        <dbReference type="ARBA" id="ARBA00022968"/>
    </source>
</evidence>
<dbReference type="GO" id="GO:0008126">
    <property type="term" value="F:acetylesterase activity"/>
    <property type="evidence" value="ECO:0007669"/>
    <property type="project" value="TreeGrafter"/>
</dbReference>
<dbReference type="Gene3D" id="3.10.180.10">
    <property type="entry name" value="2,3-Dihydroxybiphenyl 1,2-Dioxygenase, domain 1"/>
    <property type="match status" value="1"/>
</dbReference>
<dbReference type="EMBL" id="OX597827">
    <property type="protein sequence ID" value="CAI9733162.1"/>
    <property type="molecule type" value="Genomic_DNA"/>
</dbReference>
<feature type="domain" description="AB hydrolase-1" evidence="4">
    <location>
        <begin position="176"/>
        <end position="284"/>
    </location>
</feature>
<dbReference type="InterPro" id="IPR000952">
    <property type="entry name" value="AB_hydrolase_4_CS"/>
</dbReference>
<keyword evidence="3" id="KW-0812">Transmembrane</keyword>
<organism evidence="6 7">
    <name type="scientific">Octopus vulgaris</name>
    <name type="common">Common octopus</name>
    <dbReference type="NCBI Taxonomy" id="6645"/>
    <lineage>
        <taxon>Eukaryota</taxon>
        <taxon>Metazoa</taxon>
        <taxon>Spiralia</taxon>
        <taxon>Lophotrochozoa</taxon>
        <taxon>Mollusca</taxon>
        <taxon>Cephalopoda</taxon>
        <taxon>Coleoidea</taxon>
        <taxon>Octopodiformes</taxon>
        <taxon>Octopoda</taxon>
        <taxon>Incirrata</taxon>
        <taxon>Octopodidae</taxon>
        <taxon>Octopus</taxon>
    </lineage>
</organism>
<proteinExistence type="inferred from homology"/>
<dbReference type="InterPro" id="IPR004360">
    <property type="entry name" value="Glyas_Fos-R_dOase_dom"/>
</dbReference>
<dbReference type="SUPFAM" id="SSF53474">
    <property type="entry name" value="alpha/beta-Hydrolases"/>
    <property type="match status" value="1"/>
</dbReference>
<evidence type="ECO:0000259" key="5">
    <source>
        <dbReference type="Pfam" id="PF00903"/>
    </source>
</evidence>
<dbReference type="PANTHER" id="PTHR10794">
    <property type="entry name" value="ABHYDROLASE DOMAIN-CONTAINING PROTEIN"/>
    <property type="match status" value="1"/>
</dbReference>
<dbReference type="Pfam" id="PF00561">
    <property type="entry name" value="Abhydrolase_1"/>
    <property type="match status" value="1"/>
</dbReference>
<evidence type="ECO:0000313" key="7">
    <source>
        <dbReference type="Proteomes" id="UP001162480"/>
    </source>
</evidence>
<dbReference type="Pfam" id="PF00903">
    <property type="entry name" value="Glyoxalase"/>
    <property type="match status" value="1"/>
</dbReference>
<evidence type="ECO:0000313" key="6">
    <source>
        <dbReference type="EMBL" id="CAI9733162.1"/>
    </source>
</evidence>
<evidence type="ECO:0000256" key="2">
    <source>
        <dbReference type="ARBA" id="ARBA00010884"/>
    </source>
</evidence>
<protein>
    <recommendedName>
        <fullName evidence="8">AB hydrolase-1 domain-containing protein</fullName>
    </recommendedName>
</protein>
<dbReference type="PROSITE" id="PS01133">
    <property type="entry name" value="UPF0017"/>
    <property type="match status" value="1"/>
</dbReference>
<keyword evidence="3" id="KW-0735">Signal-anchor</keyword>
<dbReference type="Proteomes" id="UP001162480">
    <property type="component" value="Chromosome 14"/>
</dbReference>
<dbReference type="InterPro" id="IPR029068">
    <property type="entry name" value="Glyas_Bleomycin-R_OHBP_Dase"/>
</dbReference>
<sequence length="464" mass="52613">MYRNMAPKFLMAVRSIRPYLVSSKMSTGFKVDRLDHFVITVKDIEQTVSFYTKVLGMDLVSFKACNVPVVEGPVERTGAEGPIQSVPSFSPQLYYDHNSPFVQNILESCSLLRQPYIPLLLWGKNGHIQTLVCGVRGRNKDVDNWKERRELKMEDGATLTFDVFQPTREHPHGDFTIVVCPGHGSNSESCYIGSFVSHAQSQGYRVVIQNHLGTLKDVKLTSPRVFNYGNTDDFHSITLEIQKLYPDTKMSLVGFSMGANIVLKYLGENFENQKRFLCGLSICQGYDANLAVSHYFDTLSPCSAYLLLLTTRQKSLLWEHKDVLFSDEAKNRYGALDEDRIFNSPTLLEIDEYYSRRVAGFSSVQEYYRWCSSIHYLDNIKIPLLLLNAADDPLVPQDLLKIPKAHAMNNEKCIMAVTTHGGHLGYLEGGSFFPNEISWSDKLIVQYLDTIISRHMANVAELQT</sequence>
<evidence type="ECO:0000259" key="4">
    <source>
        <dbReference type="Pfam" id="PF00561"/>
    </source>
</evidence>
<dbReference type="SUPFAM" id="SSF54593">
    <property type="entry name" value="Glyoxalase/Bleomycin resistance protein/Dihydroxybiphenyl dioxygenase"/>
    <property type="match status" value="1"/>
</dbReference>
<dbReference type="GO" id="GO:0051793">
    <property type="term" value="P:medium-chain fatty acid catabolic process"/>
    <property type="evidence" value="ECO:0007669"/>
    <property type="project" value="TreeGrafter"/>
</dbReference>
<dbReference type="GO" id="GO:0048240">
    <property type="term" value="P:sperm capacitation"/>
    <property type="evidence" value="ECO:0007669"/>
    <property type="project" value="TreeGrafter"/>
</dbReference>
<name>A0AA36FD35_OCTVU</name>
<keyword evidence="7" id="KW-1185">Reference proteome</keyword>
<dbReference type="PANTHER" id="PTHR10794:SF45">
    <property type="entry name" value="MONOACYLGLYCEROL LIPASE ABHD2"/>
    <property type="match status" value="1"/>
</dbReference>
<dbReference type="GO" id="GO:0046464">
    <property type="term" value="P:acylglycerol catabolic process"/>
    <property type="evidence" value="ECO:0007669"/>
    <property type="project" value="TreeGrafter"/>
</dbReference>
<reference evidence="6" key="1">
    <citation type="submission" date="2023-08" db="EMBL/GenBank/DDBJ databases">
        <authorList>
            <person name="Alioto T."/>
            <person name="Alioto T."/>
            <person name="Gomez Garrido J."/>
        </authorList>
    </citation>
    <scope>NUCLEOTIDE SEQUENCE</scope>
</reference>
<dbReference type="GO" id="GO:0043401">
    <property type="term" value="P:steroid hormone receptor signaling pathway"/>
    <property type="evidence" value="ECO:0007669"/>
    <property type="project" value="TreeGrafter"/>
</dbReference>
<dbReference type="GO" id="GO:0047372">
    <property type="term" value="F:monoacylglycerol lipase activity"/>
    <property type="evidence" value="ECO:0007669"/>
    <property type="project" value="TreeGrafter"/>
</dbReference>